<dbReference type="AlphaFoldDB" id="A0A8T1GEK6"/>
<organism evidence="1 2">
    <name type="scientific">Phytophthora cactorum</name>
    <dbReference type="NCBI Taxonomy" id="29920"/>
    <lineage>
        <taxon>Eukaryota</taxon>
        <taxon>Sar</taxon>
        <taxon>Stramenopiles</taxon>
        <taxon>Oomycota</taxon>
        <taxon>Peronosporomycetes</taxon>
        <taxon>Peronosporales</taxon>
        <taxon>Peronosporaceae</taxon>
        <taxon>Phytophthora</taxon>
    </lineage>
</organism>
<gene>
    <name evidence="1" type="ORF">PC118_g6382</name>
</gene>
<comment type="caution">
    <text evidence="1">The sequence shown here is derived from an EMBL/GenBank/DDBJ whole genome shotgun (WGS) entry which is preliminary data.</text>
</comment>
<proteinExistence type="predicted"/>
<dbReference type="EMBL" id="RCML01000141">
    <property type="protein sequence ID" value="KAG2989052.1"/>
    <property type="molecule type" value="Genomic_DNA"/>
</dbReference>
<protein>
    <recommendedName>
        <fullName evidence="3">MULE transposase domain-containing protein</fullName>
    </recommendedName>
</protein>
<evidence type="ECO:0000313" key="2">
    <source>
        <dbReference type="Proteomes" id="UP000697107"/>
    </source>
</evidence>
<accession>A0A8T1GEK6</accession>
<dbReference type="Proteomes" id="UP000697107">
    <property type="component" value="Unassembled WGS sequence"/>
</dbReference>
<evidence type="ECO:0000313" key="1">
    <source>
        <dbReference type="EMBL" id="KAG2989052.1"/>
    </source>
</evidence>
<sequence length="531" mass="59549">MSSPHTWNLLCSGVSSEDAAVLLQGMMKWKKVKSQLMSSTSCSSGAPHSMRYRLLCCACKHCADAVPYLHCAWRLKVLVCQEAATVDMHELGDHHCRARTPSNSCITLRQRHFIKELARENLVPMRIRHALGPKFGIRPAALPSLRTVQNIVHHFRRTRLGGNDKRKAIMEAVRASAFSGRDGDHDAFTFTSTYDGSVVPEVGNGSDARPFLVGMTTKALLRNSARDPGTFVLHLDATFKLITSQLQREHCAAALVALRCMYARVNGAELQVKFVLGDADKAQHKAFHDVFADRSFTYLMCFYHVVAKLRERSRGLSSELSALVYKGVYDLQFARSEAEFVEQKEAMLKEWAGHADLTAFTAYVKAQRQLRELAVLPHTARLKMGLLLAQLLACCGHRSMALPLFSLAPTCPSTLQTRTRGLRRRGLLSENVLTRSSINFLLGDADPDLVHVRAVPPMRTSVPELNRTREDMAITAQFGVHYARMEVEGQPRTGWPFRSVVDEFHEEILVNRKRVQNVGRPQNIDHALQRL</sequence>
<reference evidence="1" key="1">
    <citation type="submission" date="2018-10" db="EMBL/GenBank/DDBJ databases">
        <title>Effector identification in a new, highly contiguous assembly of the strawberry crown rot pathogen Phytophthora cactorum.</title>
        <authorList>
            <person name="Armitage A.D."/>
            <person name="Nellist C.F."/>
            <person name="Bates H."/>
            <person name="Vickerstaff R.J."/>
            <person name="Harrison R.J."/>
        </authorList>
    </citation>
    <scope>NUCLEOTIDE SEQUENCE</scope>
    <source>
        <strain evidence="1">P415</strain>
    </source>
</reference>
<dbReference type="VEuPathDB" id="FungiDB:PC110_g11017"/>
<name>A0A8T1GEK6_9STRA</name>
<evidence type="ECO:0008006" key="3">
    <source>
        <dbReference type="Google" id="ProtNLM"/>
    </source>
</evidence>